<feature type="coiled-coil region" evidence="1">
    <location>
        <begin position="63"/>
        <end position="90"/>
    </location>
</feature>
<feature type="transmembrane region" description="Helical" evidence="2">
    <location>
        <begin position="38"/>
        <end position="61"/>
    </location>
</feature>
<organism evidence="3">
    <name type="scientific">uncultured Caudovirales phage</name>
    <dbReference type="NCBI Taxonomy" id="2100421"/>
    <lineage>
        <taxon>Viruses</taxon>
        <taxon>Duplodnaviria</taxon>
        <taxon>Heunggongvirae</taxon>
        <taxon>Uroviricota</taxon>
        <taxon>Caudoviricetes</taxon>
        <taxon>Peduoviridae</taxon>
        <taxon>Maltschvirus</taxon>
        <taxon>Maltschvirus maltsch</taxon>
    </lineage>
</organism>
<proteinExistence type="predicted"/>
<reference evidence="3" key="1">
    <citation type="submission" date="2020-05" db="EMBL/GenBank/DDBJ databases">
        <authorList>
            <person name="Chiriac C."/>
            <person name="Salcher M."/>
            <person name="Ghai R."/>
            <person name="Kavagutti S V."/>
        </authorList>
    </citation>
    <scope>NUCLEOTIDE SEQUENCE</scope>
</reference>
<dbReference type="EMBL" id="LR798261">
    <property type="protein sequence ID" value="CAB5218780.1"/>
    <property type="molecule type" value="Genomic_DNA"/>
</dbReference>
<keyword evidence="2" id="KW-1133">Transmembrane helix</keyword>
<keyword evidence="2" id="KW-0472">Membrane</keyword>
<evidence type="ECO:0000313" key="3">
    <source>
        <dbReference type="EMBL" id="CAB5218780.1"/>
    </source>
</evidence>
<protein>
    <submittedName>
        <fullName evidence="3">Uncharacterized protein</fullName>
    </submittedName>
</protein>
<evidence type="ECO:0000256" key="1">
    <source>
        <dbReference type="SAM" id="Coils"/>
    </source>
</evidence>
<evidence type="ECO:0000256" key="2">
    <source>
        <dbReference type="SAM" id="Phobius"/>
    </source>
</evidence>
<name>A0A6J7WLS8_9CAUD</name>
<gene>
    <name evidence="3" type="ORF">UFOVP218_147</name>
</gene>
<keyword evidence="2" id="KW-0812">Transmembrane</keyword>
<accession>A0A6J7WLS8</accession>
<feature type="transmembrane region" description="Helical" evidence="2">
    <location>
        <begin position="7"/>
        <end position="26"/>
    </location>
</feature>
<sequence length="139" mass="15914">MWILHFLPNWIFNLLFFLAIVGYLVSKTVRLVPMLGTYATLIKYGSIGLIFFSTYMMGGIADNEAWLKRVKEMEAKVATLEQKSQETNVKIVEKIVTKQVAVQAKQVETIKYVDREIVKYDQTCKIPQEVVHAVNEAAK</sequence>
<keyword evidence="1" id="KW-0175">Coiled coil</keyword>